<accession>A0ABX1DTK8</accession>
<dbReference type="Proteomes" id="UP000568486">
    <property type="component" value="Unassembled WGS sequence"/>
</dbReference>
<organism evidence="1 2">
    <name type="scientific">Brucella ciceri</name>
    <dbReference type="NCBI Taxonomy" id="391287"/>
    <lineage>
        <taxon>Bacteria</taxon>
        <taxon>Pseudomonadati</taxon>
        <taxon>Pseudomonadota</taxon>
        <taxon>Alphaproteobacteria</taxon>
        <taxon>Hyphomicrobiales</taxon>
        <taxon>Brucellaceae</taxon>
        <taxon>Brucella/Ochrobactrum group</taxon>
        <taxon>Brucella</taxon>
    </lineage>
</organism>
<evidence type="ECO:0000313" key="2">
    <source>
        <dbReference type="Proteomes" id="UP000568486"/>
    </source>
</evidence>
<reference evidence="1 2" key="1">
    <citation type="submission" date="2020-03" db="EMBL/GenBank/DDBJ databases">
        <title>Whole genome sequencing of clinical and environmental type strains of Ochrobactrum.</title>
        <authorList>
            <person name="Dharne M."/>
        </authorList>
    </citation>
    <scope>NUCLEOTIDE SEQUENCE [LARGE SCALE GENOMIC DNA]</scope>
    <source>
        <strain evidence="1 2">DSM 22292</strain>
    </source>
</reference>
<name>A0ABX1DTK8_9HYPH</name>
<proteinExistence type="predicted"/>
<dbReference type="EMBL" id="JAAVLR010000001">
    <property type="protein sequence ID" value="NKC27838.1"/>
    <property type="molecule type" value="Genomic_DNA"/>
</dbReference>
<evidence type="ECO:0000313" key="1">
    <source>
        <dbReference type="EMBL" id="NKC27838.1"/>
    </source>
</evidence>
<dbReference type="RefSeq" id="WP_113387999.1">
    <property type="nucleotide sequence ID" value="NZ_JBAKGP010000007.1"/>
</dbReference>
<sequence length="122" mass="13481">MNTKPNVNLKSPTLSPDTIEVEDEDAVVAVTVPPYPNMKAGDHIYLDVGLFTSEPYEVTENDVGNNITHLLKREEFSDQDMKPNTTIPVSYIVPVESVEGYPAISNISQVSYLKVSSVNPDR</sequence>
<comment type="caution">
    <text evidence="1">The sequence shown here is derived from an EMBL/GenBank/DDBJ whole genome shotgun (WGS) entry which is preliminary data.</text>
</comment>
<protein>
    <submittedName>
        <fullName evidence="1">Uncharacterized protein</fullName>
    </submittedName>
</protein>
<gene>
    <name evidence="1" type="ORF">HED52_04180</name>
</gene>
<keyword evidence="2" id="KW-1185">Reference proteome</keyword>